<dbReference type="SUPFAM" id="SSF52540">
    <property type="entry name" value="P-loop containing nucleoside triphosphate hydrolases"/>
    <property type="match status" value="1"/>
</dbReference>
<accession>A0ABV8UJM3</accession>
<keyword evidence="3 5" id="KW-0067">ATP-binding</keyword>
<organism evidence="5 6">
    <name type="scientific">Fodinicurvata halophila</name>
    <dbReference type="NCBI Taxonomy" id="1419723"/>
    <lineage>
        <taxon>Bacteria</taxon>
        <taxon>Pseudomonadati</taxon>
        <taxon>Pseudomonadota</taxon>
        <taxon>Alphaproteobacteria</taxon>
        <taxon>Rhodospirillales</taxon>
        <taxon>Rhodovibrionaceae</taxon>
        <taxon>Fodinicurvata</taxon>
    </lineage>
</organism>
<dbReference type="SMART" id="SM00382">
    <property type="entry name" value="AAA"/>
    <property type="match status" value="1"/>
</dbReference>
<dbReference type="CDD" id="cd03219">
    <property type="entry name" value="ABC_Mj1267_LivG_branched"/>
    <property type="match status" value="1"/>
</dbReference>
<comment type="caution">
    <text evidence="5">The sequence shown here is derived from an EMBL/GenBank/DDBJ whole genome shotgun (WGS) entry which is preliminary data.</text>
</comment>
<keyword evidence="1" id="KW-0813">Transport</keyword>
<dbReference type="RefSeq" id="WP_382421169.1">
    <property type="nucleotide sequence ID" value="NZ_JBHSCW010000002.1"/>
</dbReference>
<dbReference type="PROSITE" id="PS50893">
    <property type="entry name" value="ABC_TRANSPORTER_2"/>
    <property type="match status" value="1"/>
</dbReference>
<evidence type="ECO:0000256" key="1">
    <source>
        <dbReference type="ARBA" id="ARBA00022448"/>
    </source>
</evidence>
<feature type="domain" description="ABC transporter" evidence="4">
    <location>
        <begin position="9"/>
        <end position="252"/>
    </location>
</feature>
<name>A0ABV8UJM3_9PROT</name>
<sequence length="258" mass="28121">MAEQTTPILTTEDLTKRFGGLAAVDGVSIQLNEGEIVALIGPNGAGKTTFYNMVSGRMTPTSGRVLLRGTDIAGKPPHEIARAGIGRSFQITNVFNELTVRENVQVALVSHRGKSLRLFSILGRDKALHREADEILARLGLESMAGLRTGTLSYGDKRLLELAIVLAIEPEIVMLDEPTAGLTPDETTAVIELIRTLRAERSYTFFITEHDMEVVFGLAERVLVMHRGQLLATGAPEEVQKNPEVRRAYLGDEEDSAA</sequence>
<dbReference type="PROSITE" id="PS00211">
    <property type="entry name" value="ABC_TRANSPORTER_1"/>
    <property type="match status" value="1"/>
</dbReference>
<evidence type="ECO:0000259" key="4">
    <source>
        <dbReference type="PROSITE" id="PS50893"/>
    </source>
</evidence>
<dbReference type="PANTHER" id="PTHR45772:SF9">
    <property type="entry name" value="CONSERVED COMPONENT OF ABC TRANSPORTER FOR NATURAL AMINO ACIDS"/>
    <property type="match status" value="1"/>
</dbReference>
<dbReference type="InterPro" id="IPR003593">
    <property type="entry name" value="AAA+_ATPase"/>
</dbReference>
<evidence type="ECO:0000313" key="6">
    <source>
        <dbReference type="Proteomes" id="UP001595799"/>
    </source>
</evidence>
<keyword evidence="2" id="KW-0547">Nucleotide-binding</keyword>
<proteinExistence type="predicted"/>
<dbReference type="GO" id="GO:0005524">
    <property type="term" value="F:ATP binding"/>
    <property type="evidence" value="ECO:0007669"/>
    <property type="project" value="UniProtKB-KW"/>
</dbReference>
<dbReference type="EMBL" id="JBHSCW010000002">
    <property type="protein sequence ID" value="MFC4350830.1"/>
    <property type="molecule type" value="Genomic_DNA"/>
</dbReference>
<dbReference type="InterPro" id="IPR017871">
    <property type="entry name" value="ABC_transporter-like_CS"/>
</dbReference>
<protein>
    <submittedName>
        <fullName evidence="5">ABC transporter ATP-binding protein</fullName>
    </submittedName>
</protein>
<evidence type="ECO:0000256" key="3">
    <source>
        <dbReference type="ARBA" id="ARBA00022840"/>
    </source>
</evidence>
<dbReference type="Pfam" id="PF00005">
    <property type="entry name" value="ABC_tran"/>
    <property type="match status" value="1"/>
</dbReference>
<gene>
    <name evidence="5" type="ORF">ACFOW6_04650</name>
</gene>
<dbReference type="InterPro" id="IPR003439">
    <property type="entry name" value="ABC_transporter-like_ATP-bd"/>
</dbReference>
<keyword evidence="6" id="KW-1185">Reference proteome</keyword>
<reference evidence="6" key="1">
    <citation type="journal article" date="2019" name="Int. J. Syst. Evol. Microbiol.">
        <title>The Global Catalogue of Microorganisms (GCM) 10K type strain sequencing project: providing services to taxonomists for standard genome sequencing and annotation.</title>
        <authorList>
            <consortium name="The Broad Institute Genomics Platform"/>
            <consortium name="The Broad Institute Genome Sequencing Center for Infectious Disease"/>
            <person name="Wu L."/>
            <person name="Ma J."/>
        </authorList>
    </citation>
    <scope>NUCLEOTIDE SEQUENCE [LARGE SCALE GENOMIC DNA]</scope>
    <source>
        <strain evidence="6">CECT 8472</strain>
    </source>
</reference>
<dbReference type="InterPro" id="IPR051120">
    <property type="entry name" value="ABC_AA/LPS_Transport"/>
</dbReference>
<dbReference type="Gene3D" id="3.40.50.300">
    <property type="entry name" value="P-loop containing nucleotide triphosphate hydrolases"/>
    <property type="match status" value="1"/>
</dbReference>
<evidence type="ECO:0000256" key="2">
    <source>
        <dbReference type="ARBA" id="ARBA00022741"/>
    </source>
</evidence>
<dbReference type="InterPro" id="IPR027417">
    <property type="entry name" value="P-loop_NTPase"/>
</dbReference>
<dbReference type="Proteomes" id="UP001595799">
    <property type="component" value="Unassembled WGS sequence"/>
</dbReference>
<dbReference type="PANTHER" id="PTHR45772">
    <property type="entry name" value="CONSERVED COMPONENT OF ABC TRANSPORTER FOR NATURAL AMINO ACIDS-RELATED"/>
    <property type="match status" value="1"/>
</dbReference>
<evidence type="ECO:0000313" key="5">
    <source>
        <dbReference type="EMBL" id="MFC4350830.1"/>
    </source>
</evidence>
<dbReference type="Pfam" id="PF12399">
    <property type="entry name" value="BCA_ABC_TP_C"/>
    <property type="match status" value="1"/>
</dbReference>
<dbReference type="InterPro" id="IPR032823">
    <property type="entry name" value="BCA_ABC_TP_C"/>
</dbReference>